<dbReference type="Proteomes" id="UP000282613">
    <property type="component" value="Unassembled WGS sequence"/>
</dbReference>
<proteinExistence type="predicted"/>
<dbReference type="EMBL" id="UYRS01019476">
    <property type="protein sequence ID" value="VDK45549.1"/>
    <property type="molecule type" value="Genomic_DNA"/>
</dbReference>
<name>A0A0R3WFZ4_TAEAS</name>
<protein>
    <submittedName>
        <fullName evidence="4">LITAF domain-containing protein</fullName>
    </submittedName>
</protein>
<evidence type="ECO:0000313" key="4">
    <source>
        <dbReference type="WBParaSite" id="TASK_0000978701-mRNA-1"/>
    </source>
</evidence>
<feature type="region of interest" description="Disordered" evidence="1">
    <location>
        <begin position="31"/>
        <end position="91"/>
    </location>
</feature>
<reference evidence="4" key="1">
    <citation type="submission" date="2017-02" db="UniProtKB">
        <authorList>
            <consortium name="WormBaseParasite"/>
        </authorList>
    </citation>
    <scope>IDENTIFICATION</scope>
</reference>
<organism evidence="4">
    <name type="scientific">Taenia asiatica</name>
    <name type="common">Asian tapeworm</name>
    <dbReference type="NCBI Taxonomy" id="60517"/>
    <lineage>
        <taxon>Eukaryota</taxon>
        <taxon>Metazoa</taxon>
        <taxon>Spiralia</taxon>
        <taxon>Lophotrochozoa</taxon>
        <taxon>Platyhelminthes</taxon>
        <taxon>Cestoda</taxon>
        <taxon>Eucestoda</taxon>
        <taxon>Cyclophyllidea</taxon>
        <taxon>Taeniidae</taxon>
        <taxon>Taenia</taxon>
    </lineage>
</organism>
<dbReference type="WBParaSite" id="TASK_0000978701-mRNA-1">
    <property type="protein sequence ID" value="TASK_0000978701-mRNA-1"/>
    <property type="gene ID" value="TASK_0000978701"/>
</dbReference>
<feature type="region of interest" description="Disordered" evidence="1">
    <location>
        <begin position="104"/>
        <end position="126"/>
    </location>
</feature>
<keyword evidence="3" id="KW-1185">Reference proteome</keyword>
<reference evidence="2 3" key="2">
    <citation type="submission" date="2018-11" db="EMBL/GenBank/DDBJ databases">
        <authorList>
            <consortium name="Pathogen Informatics"/>
        </authorList>
    </citation>
    <scope>NUCLEOTIDE SEQUENCE [LARGE SCALE GENOMIC DNA]</scope>
</reference>
<accession>A0A0R3WFZ4</accession>
<dbReference type="AlphaFoldDB" id="A0A0R3WFZ4"/>
<gene>
    <name evidence="2" type="ORF">TASK_LOCUS9788</name>
</gene>
<evidence type="ECO:0000313" key="2">
    <source>
        <dbReference type="EMBL" id="VDK45549.1"/>
    </source>
</evidence>
<evidence type="ECO:0000256" key="1">
    <source>
        <dbReference type="SAM" id="MobiDB-lite"/>
    </source>
</evidence>
<evidence type="ECO:0000313" key="3">
    <source>
        <dbReference type="Proteomes" id="UP000282613"/>
    </source>
</evidence>
<sequence length="170" mass="18569">MDRDLQCLSISYNIHIRNPYILTVAPPAIHHPTPTVDNKHNGKSGTIKRPHRQSPQLNQPLTHWAHSPASHNATLGTAPGDRATSTAPSSSSLTMAQANFRGYGRMRQPPHVPVSSKLNANPKTRKQDFCQRCGPKATTVTEQSFLHMTTSLVSTGAWQACEDGKSSRSP</sequence>